<dbReference type="PANTHER" id="PTHR40438:SF1">
    <property type="entry name" value="PYRUVOYL-DEPENDENT ARGININE DECARBOXYLASE"/>
    <property type="match status" value="1"/>
</dbReference>
<dbReference type="Proteomes" id="UP000077428">
    <property type="component" value="Unassembled WGS sequence"/>
</dbReference>
<keyword evidence="4" id="KW-0210">Decarboxylase</keyword>
<dbReference type="SFLD" id="SFLDG01170">
    <property type="entry name" value="Pyruvoyl-dependent_arginine_de"/>
    <property type="match status" value="1"/>
</dbReference>
<evidence type="ECO:0000256" key="2">
    <source>
        <dbReference type="ARBA" id="ARBA00007412"/>
    </source>
</evidence>
<organism evidence="8 9">
    <name type="scientific">Methanobrevibacter oralis</name>
    <dbReference type="NCBI Taxonomy" id="66851"/>
    <lineage>
        <taxon>Archaea</taxon>
        <taxon>Methanobacteriati</taxon>
        <taxon>Methanobacteriota</taxon>
        <taxon>Methanomada group</taxon>
        <taxon>Methanobacteria</taxon>
        <taxon>Methanobacteriales</taxon>
        <taxon>Methanobacteriaceae</taxon>
        <taxon>Methanobrevibacter</taxon>
    </lineage>
</organism>
<name>A0A166BNI4_METOA</name>
<keyword evidence="5 8" id="KW-0456">Lyase</keyword>
<evidence type="ECO:0000256" key="6">
    <source>
        <dbReference type="ARBA" id="ARBA00023317"/>
    </source>
</evidence>
<comment type="catalytic activity">
    <reaction evidence="7">
        <text>L-arginine + H(+) = agmatine + CO2</text>
        <dbReference type="Rhea" id="RHEA:17641"/>
        <dbReference type="ChEBI" id="CHEBI:15378"/>
        <dbReference type="ChEBI" id="CHEBI:16526"/>
        <dbReference type="ChEBI" id="CHEBI:32682"/>
        <dbReference type="ChEBI" id="CHEBI:58145"/>
        <dbReference type="EC" id="4.1.1.19"/>
    </reaction>
</comment>
<dbReference type="SFLD" id="SFLDF00471">
    <property type="entry name" value="Pyruvoyl-dependent_arginine_de"/>
    <property type="match status" value="1"/>
</dbReference>
<reference evidence="9" key="1">
    <citation type="journal article" date="2016" name="Genome Announc.">
        <title>Draft Genome Sequences of Methanobrevibacter curvatus DSM11111, Methanobrevibacter cuticularis DSM11139, Methanobrevibacter filiformis DSM11501, and Methanobrevibacter oralis DSM7256.</title>
        <authorList>
            <person name="Poehlein A."/>
            <person name="Seedorf H."/>
        </authorList>
    </citation>
    <scope>NUCLEOTIDE SEQUENCE [LARGE SCALE GENOMIC DNA]</scope>
    <source>
        <strain evidence="9">DSM 7256 / JCM 30027 / ZR</strain>
    </source>
</reference>
<dbReference type="InterPro" id="IPR016105">
    <property type="entry name" value="Pyr-dep_his/arg-deCO2ase_sand"/>
</dbReference>
<gene>
    <name evidence="8" type="primary">pdaD</name>
    <name evidence="8" type="ORF">MBORA_05140</name>
</gene>
<dbReference type="Gene3D" id="3.30.60.30">
    <property type="match status" value="1"/>
</dbReference>
<evidence type="ECO:0000256" key="7">
    <source>
        <dbReference type="ARBA" id="ARBA00049309"/>
    </source>
</evidence>
<dbReference type="AlphaFoldDB" id="A0A166BNI4"/>
<dbReference type="InterPro" id="IPR002724">
    <property type="entry name" value="Pyruvoyl-dep_arg_deCO2ase"/>
</dbReference>
<dbReference type="SUPFAM" id="SSF56271">
    <property type="entry name" value="Pyruvoyl-dependent histidine and arginine decarboxylases"/>
    <property type="match status" value="1"/>
</dbReference>
<sequence length="153" mass="16398">MKIAIVCGKDEGPTKLNAFDNALSDAGIGDVNLIKVSSMLSGNTEIKKLPKLKAGAMVNCVLSEVTSNTPGDQITAVVAVAIGNKLGCVVETSGINKNRKELLNKAELMVKYMMEKRDVEIKDLIVKESTTTVKNIASVVSSVIYLNEDIIEE</sequence>
<protein>
    <recommendedName>
        <fullName evidence="3">arginine decarboxylase</fullName>
        <ecNumber evidence="3">4.1.1.19</ecNumber>
    </recommendedName>
</protein>
<evidence type="ECO:0000256" key="3">
    <source>
        <dbReference type="ARBA" id="ARBA00012426"/>
    </source>
</evidence>
<keyword evidence="9" id="KW-1185">Reference proteome</keyword>
<dbReference type="EC" id="4.1.1.19" evidence="3"/>
<evidence type="ECO:0000256" key="1">
    <source>
        <dbReference type="ARBA" id="ARBA00001928"/>
    </source>
</evidence>
<dbReference type="InterPro" id="IPR016104">
    <property type="entry name" value="Pyr-dep_his/arg-deCO2ase"/>
</dbReference>
<comment type="cofactor">
    <cofactor evidence="1">
        <name>pyruvate</name>
        <dbReference type="ChEBI" id="CHEBI:15361"/>
    </cofactor>
</comment>
<dbReference type="NCBIfam" id="TIGR00286">
    <property type="entry name" value="pyruvoyl-dependent arginine decarboxylase"/>
    <property type="match status" value="1"/>
</dbReference>
<accession>A0A166BNI4</accession>
<evidence type="ECO:0000256" key="5">
    <source>
        <dbReference type="ARBA" id="ARBA00023239"/>
    </source>
</evidence>
<comment type="caution">
    <text evidence="8">The sequence shown here is derived from an EMBL/GenBank/DDBJ whole genome shotgun (WGS) entry which is preliminary data.</text>
</comment>
<proteinExistence type="inferred from homology"/>
<dbReference type="PATRIC" id="fig|66851.6.peg.577"/>
<keyword evidence="6" id="KW-0670">Pyruvate</keyword>
<dbReference type="EMBL" id="LWMU01000048">
    <property type="protein sequence ID" value="KZX13604.1"/>
    <property type="molecule type" value="Genomic_DNA"/>
</dbReference>
<dbReference type="Pfam" id="PF01862">
    <property type="entry name" value="PvlArgDC"/>
    <property type="match status" value="1"/>
</dbReference>
<dbReference type="OrthoDB" id="30748at2157"/>
<dbReference type="GO" id="GO:0008792">
    <property type="term" value="F:arginine decarboxylase activity"/>
    <property type="evidence" value="ECO:0007669"/>
    <property type="project" value="UniProtKB-EC"/>
</dbReference>
<dbReference type="SFLD" id="SFLDS00055">
    <property type="entry name" value="Pyruvoyl-Dependent_Histidine/A"/>
    <property type="match status" value="1"/>
</dbReference>
<dbReference type="PANTHER" id="PTHR40438">
    <property type="entry name" value="PYRUVOYL-DEPENDENT ARGININE DECARBOXYLASE"/>
    <property type="match status" value="1"/>
</dbReference>
<comment type="similarity">
    <text evidence="2">Belongs to the PdaD family.</text>
</comment>
<evidence type="ECO:0000313" key="9">
    <source>
        <dbReference type="Proteomes" id="UP000077428"/>
    </source>
</evidence>
<evidence type="ECO:0000313" key="8">
    <source>
        <dbReference type="EMBL" id="KZX13604.1"/>
    </source>
</evidence>
<dbReference type="GO" id="GO:0006527">
    <property type="term" value="P:L-arginine catabolic process"/>
    <property type="evidence" value="ECO:0007669"/>
    <property type="project" value="InterPro"/>
</dbReference>
<dbReference type="STRING" id="66851.MBORA_05140"/>
<evidence type="ECO:0000256" key="4">
    <source>
        <dbReference type="ARBA" id="ARBA00022793"/>
    </source>
</evidence>
<dbReference type="Gene3D" id="3.50.20.10">
    <property type="entry name" value="Pyruvoyl-Dependent Histidine Decarboxylase, subunit B"/>
    <property type="match status" value="1"/>
</dbReference>
<dbReference type="RefSeq" id="WP_042691382.1">
    <property type="nucleotide sequence ID" value="NZ_CABMAB010000002.1"/>
</dbReference>